<comment type="caution">
    <text evidence="12">The sequence shown here is derived from an EMBL/GenBank/DDBJ whole genome shotgun (WGS) entry which is preliminary data.</text>
</comment>
<evidence type="ECO:0000256" key="3">
    <source>
        <dbReference type="ARBA" id="ARBA00009225"/>
    </source>
</evidence>
<dbReference type="SUPFAM" id="SSF53067">
    <property type="entry name" value="Actin-like ATPase domain"/>
    <property type="match status" value="2"/>
</dbReference>
<feature type="domain" description="Hexokinase C-terminal" evidence="11">
    <location>
        <begin position="204"/>
        <end position="427"/>
    </location>
</feature>
<evidence type="ECO:0000259" key="10">
    <source>
        <dbReference type="Pfam" id="PF00349"/>
    </source>
</evidence>
<dbReference type="GO" id="GO:0004340">
    <property type="term" value="F:glucokinase activity"/>
    <property type="evidence" value="ECO:0007669"/>
    <property type="project" value="TreeGrafter"/>
</dbReference>
<dbReference type="GO" id="GO:0006006">
    <property type="term" value="P:glucose metabolic process"/>
    <property type="evidence" value="ECO:0007669"/>
    <property type="project" value="TreeGrafter"/>
</dbReference>
<keyword evidence="7" id="KW-0067">ATP-binding</keyword>
<evidence type="ECO:0000256" key="9">
    <source>
        <dbReference type="ARBA" id="ARBA00047905"/>
    </source>
</evidence>
<dbReference type="GO" id="GO:0001678">
    <property type="term" value="P:intracellular glucose homeostasis"/>
    <property type="evidence" value="ECO:0007669"/>
    <property type="project" value="InterPro"/>
</dbReference>
<dbReference type="InterPro" id="IPR043129">
    <property type="entry name" value="ATPase_NBD"/>
</dbReference>
<keyword evidence="13" id="KW-1185">Reference proteome</keyword>
<dbReference type="EC" id="2.7.1.1" evidence="12"/>
<evidence type="ECO:0000256" key="4">
    <source>
        <dbReference type="ARBA" id="ARBA00022679"/>
    </source>
</evidence>
<dbReference type="AlphaFoldDB" id="K6YIX3"/>
<reference evidence="12 13" key="1">
    <citation type="journal article" date="2017" name="Antonie Van Leeuwenhoek">
        <title>Rhizobium rhizosphaerae sp. nov., a novel species isolated from rice rhizosphere.</title>
        <authorList>
            <person name="Zhao J.J."/>
            <person name="Zhang J."/>
            <person name="Zhang R.J."/>
            <person name="Zhang C.W."/>
            <person name="Yin H.Q."/>
            <person name="Zhang X.X."/>
        </authorList>
    </citation>
    <scope>NUCLEOTIDE SEQUENCE [LARGE SCALE GENOMIC DNA]</scope>
    <source>
        <strain evidence="12 13">BSs20135</strain>
    </source>
</reference>
<keyword evidence="6 12" id="KW-0418">Kinase</keyword>
<evidence type="ECO:0000256" key="6">
    <source>
        <dbReference type="ARBA" id="ARBA00022777"/>
    </source>
</evidence>
<comment type="similarity">
    <text evidence="3">Belongs to the hexokinase family.</text>
</comment>
<evidence type="ECO:0000256" key="1">
    <source>
        <dbReference type="ARBA" id="ARBA00004921"/>
    </source>
</evidence>
<keyword evidence="4 12" id="KW-0808">Transferase</keyword>
<comment type="pathway">
    <text evidence="1">Carbohydrate degradation.</text>
</comment>
<evidence type="ECO:0000259" key="11">
    <source>
        <dbReference type="Pfam" id="PF03727"/>
    </source>
</evidence>
<evidence type="ECO:0000256" key="8">
    <source>
        <dbReference type="ARBA" id="ARBA00023152"/>
    </source>
</evidence>
<dbReference type="Proteomes" id="UP000006327">
    <property type="component" value="Unassembled WGS sequence"/>
</dbReference>
<gene>
    <name evidence="12" type="ORF">GARC_1137</name>
</gene>
<dbReference type="RefSeq" id="WP_007617597.1">
    <property type="nucleotide sequence ID" value="NZ_BAEO01000013.1"/>
</dbReference>
<comment type="catalytic activity">
    <reaction evidence="9">
        <text>D-fructose + ATP = D-fructose 6-phosphate + ADP + H(+)</text>
        <dbReference type="Rhea" id="RHEA:16125"/>
        <dbReference type="ChEBI" id="CHEBI:15378"/>
        <dbReference type="ChEBI" id="CHEBI:30616"/>
        <dbReference type="ChEBI" id="CHEBI:37721"/>
        <dbReference type="ChEBI" id="CHEBI:61527"/>
        <dbReference type="ChEBI" id="CHEBI:456216"/>
        <dbReference type="EC" id="2.7.1.1"/>
    </reaction>
    <physiologicalReaction direction="left-to-right" evidence="9">
        <dbReference type="Rhea" id="RHEA:16126"/>
    </physiologicalReaction>
</comment>
<dbReference type="GO" id="GO:0006096">
    <property type="term" value="P:glycolytic process"/>
    <property type="evidence" value="ECO:0007669"/>
    <property type="project" value="UniProtKB-UniPathway"/>
</dbReference>
<evidence type="ECO:0000256" key="5">
    <source>
        <dbReference type="ARBA" id="ARBA00022741"/>
    </source>
</evidence>
<evidence type="ECO:0000313" key="12">
    <source>
        <dbReference type="EMBL" id="GAC18117.1"/>
    </source>
</evidence>
<dbReference type="GO" id="GO:0008865">
    <property type="term" value="F:fructokinase activity"/>
    <property type="evidence" value="ECO:0007669"/>
    <property type="project" value="RHEA"/>
</dbReference>
<organism evidence="12 13">
    <name type="scientific">Paraglaciecola arctica BSs20135</name>
    <dbReference type="NCBI Taxonomy" id="493475"/>
    <lineage>
        <taxon>Bacteria</taxon>
        <taxon>Pseudomonadati</taxon>
        <taxon>Pseudomonadota</taxon>
        <taxon>Gammaproteobacteria</taxon>
        <taxon>Alteromonadales</taxon>
        <taxon>Alteromonadaceae</taxon>
        <taxon>Paraglaciecola</taxon>
    </lineage>
</organism>
<dbReference type="PROSITE" id="PS51748">
    <property type="entry name" value="HEXOKINASE_2"/>
    <property type="match status" value="1"/>
</dbReference>
<proteinExistence type="inferred from homology"/>
<dbReference type="InterPro" id="IPR022672">
    <property type="entry name" value="Hexokinase_N"/>
</dbReference>
<feature type="domain" description="Hexokinase N-terminal" evidence="10">
    <location>
        <begin position="13"/>
        <end position="191"/>
    </location>
</feature>
<evidence type="ECO:0000313" key="13">
    <source>
        <dbReference type="Proteomes" id="UP000006327"/>
    </source>
</evidence>
<evidence type="ECO:0000256" key="7">
    <source>
        <dbReference type="ARBA" id="ARBA00022840"/>
    </source>
</evidence>
<dbReference type="GO" id="GO:0005536">
    <property type="term" value="F:D-glucose binding"/>
    <property type="evidence" value="ECO:0007669"/>
    <property type="project" value="InterPro"/>
</dbReference>
<dbReference type="Gene3D" id="3.30.420.40">
    <property type="match status" value="1"/>
</dbReference>
<comment type="pathway">
    <text evidence="2">Carbohydrate metabolism.</text>
</comment>
<dbReference type="GO" id="GO:0005524">
    <property type="term" value="F:ATP binding"/>
    <property type="evidence" value="ECO:0007669"/>
    <property type="project" value="UniProtKB-KW"/>
</dbReference>
<sequence>MSEKVTTFIDKYQLSASNVDTQQIIDLFLSQMELGLTSSSDSSLAMLPSYINVNRDILLNKPVIVLDAGGTNLRVCTVYFDDNLQPVINDFANYLMPGIEKELSKVQFYELLIEYISPVIHVSDQISFCFSYTTEINEHDGKLLHWSKEISIPELVGEYIGQGLLDALEKKGILNKRVTLLNDTVSTLVAGKIFGEPRKCSSYIGFILGTGINTAYIEQNVKINKVNLERGSQIVNVESGGFDKFSISKPEIDFDSTTKDPNAYLLEKLTSGRYFGEAVSYVLQQAYKDGVLRHDLTQSNNFPLQTYELSDFMDSPHQKPIFLDLTLSEECLSNAYLIIQQMIQRGAKLSAINVASTVLKTNQQIQAGDSPLEPICINIDGSTFYKLARFKEYFRQYLNEILVKKCIHYRICHVENSPIVGSAIAVLATDSV</sequence>
<dbReference type="PRINTS" id="PR00475">
    <property type="entry name" value="HEXOKINASE"/>
</dbReference>
<dbReference type="eggNOG" id="COG5026">
    <property type="taxonomic scope" value="Bacteria"/>
</dbReference>
<dbReference type="InterPro" id="IPR001312">
    <property type="entry name" value="Hexokinase"/>
</dbReference>
<protein>
    <submittedName>
        <fullName evidence="12">Hexokinase</fullName>
        <ecNumber evidence="12">2.7.1.1</ecNumber>
    </submittedName>
</protein>
<dbReference type="OrthoDB" id="6383434at2"/>
<keyword evidence="5" id="KW-0547">Nucleotide-binding</keyword>
<dbReference type="EMBL" id="BAEO01000013">
    <property type="protein sequence ID" value="GAC18117.1"/>
    <property type="molecule type" value="Genomic_DNA"/>
</dbReference>
<dbReference type="Pfam" id="PF03727">
    <property type="entry name" value="Hexokinase_2"/>
    <property type="match status" value="1"/>
</dbReference>
<dbReference type="UniPathway" id="UPA00109">
    <property type="reaction ID" value="UER00180"/>
</dbReference>
<accession>K6YIX3</accession>
<dbReference type="PANTHER" id="PTHR19443:SF16">
    <property type="entry name" value="HEXOKINASE TYPE 1-RELATED"/>
    <property type="match status" value="1"/>
</dbReference>
<dbReference type="Gene3D" id="3.40.367.20">
    <property type="match status" value="1"/>
</dbReference>
<dbReference type="Pfam" id="PF00349">
    <property type="entry name" value="Hexokinase_1"/>
    <property type="match status" value="1"/>
</dbReference>
<name>K6YIX3_9ALTE</name>
<dbReference type="CDD" id="cd24000">
    <property type="entry name" value="ASKHA_NBD_HK"/>
    <property type="match status" value="1"/>
</dbReference>
<dbReference type="PANTHER" id="PTHR19443">
    <property type="entry name" value="HEXOKINASE"/>
    <property type="match status" value="1"/>
</dbReference>
<keyword evidence="8" id="KW-0324">Glycolysis</keyword>
<dbReference type="InterPro" id="IPR022673">
    <property type="entry name" value="Hexokinase_C"/>
</dbReference>
<dbReference type="STRING" id="493475.GARC_1137"/>
<evidence type="ECO:0000256" key="2">
    <source>
        <dbReference type="ARBA" id="ARBA00005007"/>
    </source>
</evidence>